<evidence type="ECO:0000256" key="6">
    <source>
        <dbReference type="ARBA" id="ARBA00023163"/>
    </source>
</evidence>
<feature type="domain" description="Bromo" evidence="10">
    <location>
        <begin position="263"/>
        <end position="346"/>
    </location>
</feature>
<dbReference type="HOGENOM" id="CLU_012767_0_0_1"/>
<evidence type="ECO:0000256" key="2">
    <source>
        <dbReference type="ARBA" id="ARBA00022737"/>
    </source>
</evidence>
<dbReference type="AlphaFoldDB" id="A0A0A1SX12"/>
<evidence type="ECO:0000256" key="7">
    <source>
        <dbReference type="ARBA" id="ARBA00023242"/>
    </source>
</evidence>
<dbReference type="Pfam" id="PF22994">
    <property type="entry name" value="RSC4_Ig_like"/>
    <property type="match status" value="1"/>
</dbReference>
<dbReference type="Proteomes" id="UP000039046">
    <property type="component" value="Unassembled WGS sequence"/>
</dbReference>
<feature type="region of interest" description="Disordered" evidence="9">
    <location>
        <begin position="141"/>
        <end position="237"/>
    </location>
</feature>
<dbReference type="GO" id="GO:0006338">
    <property type="term" value="P:chromatin remodeling"/>
    <property type="evidence" value="ECO:0007669"/>
    <property type="project" value="InterPro"/>
</dbReference>
<feature type="domain" description="Bromo" evidence="10">
    <location>
        <begin position="57"/>
        <end position="127"/>
    </location>
</feature>
<dbReference type="EMBL" id="CDHN01000002">
    <property type="protein sequence ID" value="CEJ89191.1"/>
    <property type="molecule type" value="Genomic_DNA"/>
</dbReference>
<evidence type="ECO:0000313" key="12">
    <source>
        <dbReference type="Proteomes" id="UP000039046"/>
    </source>
</evidence>
<dbReference type="GO" id="GO:0006368">
    <property type="term" value="P:transcription elongation by RNA polymerase II"/>
    <property type="evidence" value="ECO:0007669"/>
    <property type="project" value="TreeGrafter"/>
</dbReference>
<keyword evidence="2" id="KW-0677">Repeat</keyword>
<dbReference type="InterPro" id="IPR036427">
    <property type="entry name" value="Bromodomain-like_sf"/>
</dbReference>
<dbReference type="STRING" id="1531966.A0A0A1SX12"/>
<dbReference type="SMART" id="SM00297">
    <property type="entry name" value="BROMO"/>
    <property type="match status" value="2"/>
</dbReference>
<dbReference type="Pfam" id="PF00439">
    <property type="entry name" value="Bromodomain"/>
    <property type="match status" value="2"/>
</dbReference>
<evidence type="ECO:0000259" key="10">
    <source>
        <dbReference type="PROSITE" id="PS50014"/>
    </source>
</evidence>
<proteinExistence type="predicted"/>
<keyword evidence="3" id="KW-0156">Chromatin regulator</keyword>
<gene>
    <name evidence="11" type="ORF">VHEMI05049</name>
</gene>
<dbReference type="InterPro" id="IPR037382">
    <property type="entry name" value="Rsc/polybromo"/>
</dbReference>
<dbReference type="PROSITE" id="PS50014">
    <property type="entry name" value="BROMODOMAIN_2"/>
    <property type="match status" value="2"/>
</dbReference>
<organism evidence="11 12">
    <name type="scientific">[Torrubiella] hemipterigena</name>
    <dbReference type="NCBI Taxonomy" id="1531966"/>
    <lineage>
        <taxon>Eukaryota</taxon>
        <taxon>Fungi</taxon>
        <taxon>Dikarya</taxon>
        <taxon>Ascomycota</taxon>
        <taxon>Pezizomycotina</taxon>
        <taxon>Sordariomycetes</taxon>
        <taxon>Hypocreomycetidae</taxon>
        <taxon>Hypocreales</taxon>
        <taxon>Clavicipitaceae</taxon>
        <taxon>Clavicipitaceae incertae sedis</taxon>
        <taxon>'Torrubiella' clade</taxon>
    </lineage>
</organism>
<keyword evidence="5 8" id="KW-0103">Bromodomain</keyword>
<comment type="subcellular location">
    <subcellularLocation>
        <location evidence="1">Nucleus</location>
    </subcellularLocation>
</comment>
<dbReference type="GO" id="GO:0003682">
    <property type="term" value="F:chromatin binding"/>
    <property type="evidence" value="ECO:0007669"/>
    <property type="project" value="TreeGrafter"/>
</dbReference>
<name>A0A0A1SX12_9HYPO</name>
<evidence type="ECO:0000256" key="9">
    <source>
        <dbReference type="SAM" id="MobiDB-lite"/>
    </source>
</evidence>
<keyword evidence="12" id="KW-1185">Reference proteome</keyword>
<protein>
    <recommendedName>
        <fullName evidence="10">Bromo domain-containing protein</fullName>
    </recommendedName>
</protein>
<evidence type="ECO:0000313" key="11">
    <source>
        <dbReference type="EMBL" id="CEJ89191.1"/>
    </source>
</evidence>
<dbReference type="SUPFAM" id="SSF47370">
    <property type="entry name" value="Bromodomain"/>
    <property type="match status" value="2"/>
</dbReference>
<evidence type="ECO:0000256" key="1">
    <source>
        <dbReference type="ARBA" id="ARBA00004123"/>
    </source>
</evidence>
<evidence type="ECO:0000256" key="5">
    <source>
        <dbReference type="ARBA" id="ARBA00023117"/>
    </source>
</evidence>
<keyword evidence="4" id="KW-0805">Transcription regulation</keyword>
<dbReference type="GO" id="GO:0016586">
    <property type="term" value="C:RSC-type complex"/>
    <property type="evidence" value="ECO:0007669"/>
    <property type="project" value="InterPro"/>
</dbReference>
<feature type="region of interest" description="Disordered" evidence="9">
    <location>
        <begin position="367"/>
        <end position="438"/>
    </location>
</feature>
<evidence type="ECO:0000256" key="4">
    <source>
        <dbReference type="ARBA" id="ARBA00023015"/>
    </source>
</evidence>
<feature type="compositionally biased region" description="Basic residues" evidence="9">
    <location>
        <begin position="202"/>
        <end position="215"/>
    </location>
</feature>
<keyword evidence="7" id="KW-0539">Nucleus</keyword>
<dbReference type="Gene3D" id="1.20.920.10">
    <property type="entry name" value="Bromodomain-like"/>
    <property type="match status" value="2"/>
</dbReference>
<dbReference type="PANTHER" id="PTHR16062:SF19">
    <property type="entry name" value="PROTEIN POLYBROMO-1"/>
    <property type="match status" value="1"/>
</dbReference>
<feature type="compositionally biased region" description="Acidic residues" evidence="9">
    <location>
        <begin position="167"/>
        <end position="198"/>
    </location>
</feature>
<evidence type="ECO:0000256" key="8">
    <source>
        <dbReference type="PROSITE-ProRule" id="PRU00035"/>
    </source>
</evidence>
<sequence length="587" mass="66480">MDSKRKADGSGAADSDDRSSKRRRTSFYDLSRGESKDSTTAYGLAFVEQLRRTADKSGRLIATSFETLIPREGNSAYYKKTRLPVSLEIIEEKLNNGDFKNLAELESFFKRMISNAKEFYPRSSSIFDDAERIRKTLSNYMTKNNPAYNRRGYQAAPTPLPPRNPDEENDDEDDEDDEDDQEEAEDEDDDEEEEEEEEPTSRRRSIVVKRGRGRPRKSDVMNSPKPAAPAQSENDQEYLNVPYKSLNFQRAQEKVVEEVLRHQEPEYEGPYFEPFINLPPRALKDYYRIVADPLSLRKLQKIVKGTQSRHDTPGVSEFKNWAAFEERSQLLWDNAYFYNEEGSEIYELARELEKIFRAQLKKAQAAVPDPAPSRIRLRTGDSSRRATLSAAPGTESPGETPAPTNGHAEGESPADSAKQAEEATATPVPLPPPVPKIPLEYRRQREGGKGVHDALLTRLHLRAHQSIYADQPIVGSVFPDAQYMQQAATINLPSHVNRVFIAPGIPDALMERHFALWVLIDKQLLKQVPHAFPDHTQQDRVFEVMLRPGVNVIETHVIAAIPAEERVEGGPEAELEVFTAYVNLAKN</sequence>
<evidence type="ECO:0000256" key="3">
    <source>
        <dbReference type="ARBA" id="ARBA00022853"/>
    </source>
</evidence>
<accession>A0A0A1SX12</accession>
<dbReference type="FunFam" id="1.20.920.10:FF:000083">
    <property type="entry name" value="WGS project CABT00000000 data, contig 2.8"/>
    <property type="match status" value="1"/>
</dbReference>
<keyword evidence="6" id="KW-0804">Transcription</keyword>
<reference evidence="11 12" key="1">
    <citation type="journal article" date="2015" name="Genome Announc.">
        <title>Draft Genome Sequence and Gene Annotation of the Entomopathogenic Fungus Verticillium hemipterigenum.</title>
        <authorList>
            <person name="Horn F."/>
            <person name="Habel A."/>
            <person name="Scharf D.H."/>
            <person name="Dworschak J."/>
            <person name="Brakhage A.A."/>
            <person name="Guthke R."/>
            <person name="Hertweck C."/>
            <person name="Linde J."/>
        </authorList>
    </citation>
    <scope>NUCLEOTIDE SEQUENCE [LARGE SCALE GENOMIC DNA]</scope>
</reference>
<dbReference type="OrthoDB" id="6017at2759"/>
<feature type="region of interest" description="Disordered" evidence="9">
    <location>
        <begin position="1"/>
        <end position="38"/>
    </location>
</feature>
<dbReference type="PANTHER" id="PTHR16062">
    <property type="entry name" value="SWI/SNF-RELATED"/>
    <property type="match status" value="1"/>
</dbReference>
<dbReference type="CDD" id="cd04369">
    <property type="entry name" value="Bromodomain"/>
    <property type="match status" value="2"/>
</dbReference>
<dbReference type="InterPro" id="IPR054551">
    <property type="entry name" value="RSC4_Ig-like"/>
</dbReference>
<dbReference type="InterPro" id="IPR001487">
    <property type="entry name" value="Bromodomain"/>
</dbReference>